<proteinExistence type="predicted"/>
<dbReference type="AlphaFoldDB" id="A0A1H6F603"/>
<evidence type="ECO:0000313" key="1">
    <source>
        <dbReference type="EMBL" id="SEH05542.1"/>
    </source>
</evidence>
<protein>
    <recommendedName>
        <fullName evidence="3">Glycosyltransferase subfamily 4-like N-terminal domain-containing protein</fullName>
    </recommendedName>
</protein>
<reference evidence="1 2" key="1">
    <citation type="submission" date="2016-10" db="EMBL/GenBank/DDBJ databases">
        <authorList>
            <person name="de Groot N.N."/>
        </authorList>
    </citation>
    <scope>NUCLEOTIDE SEQUENCE [LARGE SCALE GENOMIC DNA]</scope>
    <source>
        <strain evidence="1">MBHS1</strain>
    </source>
</reference>
<keyword evidence="2" id="KW-1185">Reference proteome</keyword>
<evidence type="ECO:0000313" key="2">
    <source>
        <dbReference type="Proteomes" id="UP000236724"/>
    </source>
</evidence>
<evidence type="ECO:0008006" key="3">
    <source>
        <dbReference type="Google" id="ProtNLM"/>
    </source>
</evidence>
<accession>A0A1H6F603</accession>
<organism evidence="1 2">
    <name type="scientific">Candidatus Venteria ishoeyi</name>
    <dbReference type="NCBI Taxonomy" id="1899563"/>
    <lineage>
        <taxon>Bacteria</taxon>
        <taxon>Pseudomonadati</taxon>
        <taxon>Pseudomonadota</taxon>
        <taxon>Gammaproteobacteria</taxon>
        <taxon>Thiotrichales</taxon>
        <taxon>Thiotrichaceae</taxon>
        <taxon>Venteria</taxon>
    </lineage>
</organism>
<gene>
    <name evidence="1" type="ORF">MBHS_01396</name>
</gene>
<name>A0A1H6F603_9GAMM</name>
<dbReference type="EMBL" id="FMSV02000351">
    <property type="protein sequence ID" value="SEH05542.1"/>
    <property type="molecule type" value="Genomic_DNA"/>
</dbReference>
<dbReference type="RefSeq" id="WP_103919457.1">
    <property type="nucleotide sequence ID" value="NZ_FMSV02000351.1"/>
</dbReference>
<dbReference type="OrthoDB" id="9804196at2"/>
<sequence>MKVLHISTSDSGGAGIAALRIHKEMLINNINSTFLCLNKTSDIANVIQFPKFYPRFYHRLLSKLGLPLTQVEKQTKKQKKLKKIF</sequence>
<dbReference type="Proteomes" id="UP000236724">
    <property type="component" value="Unassembled WGS sequence"/>
</dbReference>